<evidence type="ECO:0000256" key="1">
    <source>
        <dbReference type="ARBA" id="ARBA00008306"/>
    </source>
</evidence>
<organism evidence="3 4">
    <name type="scientific">Microtus ochrogaster</name>
    <name type="common">Prairie vole</name>
    <dbReference type="NCBI Taxonomy" id="79684"/>
    <lineage>
        <taxon>Eukaryota</taxon>
        <taxon>Metazoa</taxon>
        <taxon>Chordata</taxon>
        <taxon>Craniata</taxon>
        <taxon>Vertebrata</taxon>
        <taxon>Euteleostomi</taxon>
        <taxon>Mammalia</taxon>
        <taxon>Eutheria</taxon>
        <taxon>Euarchontoglires</taxon>
        <taxon>Glires</taxon>
        <taxon>Rodentia</taxon>
        <taxon>Myomorpha</taxon>
        <taxon>Muroidea</taxon>
        <taxon>Cricetidae</taxon>
        <taxon>Arvicolinae</taxon>
        <taxon>Microtus</taxon>
    </lineage>
</organism>
<accession>A0A8J6KT45</accession>
<protein>
    <submittedName>
        <fullName evidence="3">Required for meiotic nuclear division protein 1-like protein</fullName>
    </submittedName>
</protein>
<dbReference type="PANTHER" id="PTHR16255">
    <property type="entry name" value="REQUIRED FOR MEIOTIC NUCLEAR DIVISION PROTEIN 1 HOMOLOG"/>
    <property type="match status" value="1"/>
</dbReference>
<dbReference type="Pfam" id="PF02582">
    <property type="entry name" value="DUF155"/>
    <property type="match status" value="1"/>
</dbReference>
<dbReference type="PANTHER" id="PTHR16255:SF1">
    <property type="entry name" value="REQUIRED FOR MEIOTIC NUCLEAR DIVISION PROTEIN 1 HOMOLOG"/>
    <property type="match status" value="1"/>
</dbReference>
<comment type="caution">
    <text evidence="3">The sequence shown here is derived from an EMBL/GenBank/DDBJ whole genome shotgun (WGS) entry which is preliminary data.</text>
</comment>
<dbReference type="GO" id="GO:0070131">
    <property type="term" value="P:positive regulation of mitochondrial translation"/>
    <property type="evidence" value="ECO:0007669"/>
    <property type="project" value="TreeGrafter"/>
</dbReference>
<evidence type="ECO:0000313" key="4">
    <source>
        <dbReference type="Proteomes" id="UP000710432"/>
    </source>
</evidence>
<comment type="similarity">
    <text evidence="1">Belongs to the RMD1/sif2 family.</text>
</comment>
<reference evidence="3" key="1">
    <citation type="submission" date="2020-03" db="EMBL/GenBank/DDBJ databases">
        <title>Studies in the Genomics of Life Span.</title>
        <authorList>
            <person name="Glass D."/>
        </authorList>
    </citation>
    <scope>NUCLEOTIDE SEQUENCE</scope>
    <source>
        <strain evidence="3">LTLLF</strain>
        <tissue evidence="3">Muscle</tissue>
    </source>
</reference>
<gene>
    <name evidence="3" type="ORF">LTLLF_105120</name>
</gene>
<dbReference type="GO" id="GO:0005739">
    <property type="term" value="C:mitochondrion"/>
    <property type="evidence" value="ECO:0007669"/>
    <property type="project" value="UniProtKB-ARBA"/>
</dbReference>
<dbReference type="AlphaFoldDB" id="A0A8J6KT45"/>
<name>A0A8J6KT45_MICOH</name>
<dbReference type="Proteomes" id="UP000710432">
    <property type="component" value="Unassembled WGS sequence"/>
</dbReference>
<dbReference type="InterPro" id="IPR003734">
    <property type="entry name" value="DUF155"/>
</dbReference>
<feature type="domain" description="DUF155" evidence="2">
    <location>
        <begin position="215"/>
        <end position="376"/>
    </location>
</feature>
<proteinExistence type="inferred from homology"/>
<sequence length="463" mass="52548">MPGRLLQSLASLHSVSSKAWQCRRLPRLPGLPLKPRSESGSAACRSTLKIQTHLGSFCPSVRADSWNKPKILGMSWIIPNASGPSPLHVGRCWDGEARLPAMCPYGTPRKVTYRPNLLCSKWFIKTVKRHYSVSTDTLIPKQDLPQIKRPLKASRTRQPSRSNLPDLSVNEDLMQCTAFATAEEYHLGSLSQELVSCGYVEVTSLPRGTAALTQGHVKHVMQVLERHETQPYEVALVHWENEELNYMKTEGQSKLHRGEIKLNSELDLDDSILEKFAFSNALCLSVKLAIWEATLDKFIESIQSIPEALKAGKKVKLSHKEVMQKMGELFALRHRINLSSDFLMTPDFYWDRANLEELYDKTCQFLSITRRVKVMNEKLQHCMELTDLMRNHLNEKRALRLEWMIVILITIEVSSWLVSNAHLANALMCAHILQTAFASFGCKFIMYSLIPDQLPSSDPQLAI</sequence>
<dbReference type="EMBL" id="JAATJU010022899">
    <property type="protein sequence ID" value="KAH0509451.1"/>
    <property type="molecule type" value="Genomic_DNA"/>
</dbReference>
<evidence type="ECO:0000259" key="2">
    <source>
        <dbReference type="Pfam" id="PF02582"/>
    </source>
</evidence>
<dbReference type="InterPro" id="IPR051624">
    <property type="entry name" value="RMD1/Sad1-interacting"/>
</dbReference>
<evidence type="ECO:0000313" key="3">
    <source>
        <dbReference type="EMBL" id="KAH0509451.1"/>
    </source>
</evidence>